<evidence type="ECO:0000256" key="3">
    <source>
        <dbReference type="ARBA" id="ARBA00016464"/>
    </source>
</evidence>
<dbReference type="PANTHER" id="PTHR35671:SF1">
    <property type="entry name" value="PROTEIN TOPAZ1"/>
    <property type="match status" value="1"/>
</dbReference>
<dbReference type="GO" id="GO:0007283">
    <property type="term" value="P:spermatogenesis"/>
    <property type="evidence" value="ECO:0007669"/>
    <property type="project" value="UniProtKB-KW"/>
</dbReference>
<comment type="caution">
    <text evidence="10">The sequence shown here is derived from an EMBL/GenBank/DDBJ whole genome shotgun (WGS) entry which is preliminary data.</text>
</comment>
<feature type="compositionally biased region" description="Polar residues" evidence="8">
    <location>
        <begin position="468"/>
        <end position="481"/>
    </location>
</feature>
<feature type="domain" description="Protein TOPAZ1" evidence="9">
    <location>
        <begin position="1079"/>
        <end position="1254"/>
    </location>
</feature>
<feature type="region of interest" description="Disordered" evidence="8">
    <location>
        <begin position="468"/>
        <end position="497"/>
    </location>
</feature>
<evidence type="ECO:0000256" key="7">
    <source>
        <dbReference type="ARBA" id="ARBA00031943"/>
    </source>
</evidence>
<feature type="region of interest" description="Disordered" evidence="8">
    <location>
        <begin position="775"/>
        <end position="796"/>
    </location>
</feature>
<organism evidence="10 11">
    <name type="scientific">Umbra pygmaea</name>
    <name type="common">Eastern mudminnow</name>
    <dbReference type="NCBI Taxonomy" id="75934"/>
    <lineage>
        <taxon>Eukaryota</taxon>
        <taxon>Metazoa</taxon>
        <taxon>Chordata</taxon>
        <taxon>Craniata</taxon>
        <taxon>Vertebrata</taxon>
        <taxon>Euteleostomi</taxon>
        <taxon>Actinopterygii</taxon>
        <taxon>Neopterygii</taxon>
        <taxon>Teleostei</taxon>
        <taxon>Protacanthopterygii</taxon>
        <taxon>Esociformes</taxon>
        <taxon>Umbridae</taxon>
        <taxon>Umbra</taxon>
    </lineage>
</organism>
<reference evidence="10 11" key="1">
    <citation type="submission" date="2024-06" db="EMBL/GenBank/DDBJ databases">
        <authorList>
            <person name="Pan Q."/>
            <person name="Wen M."/>
            <person name="Jouanno E."/>
            <person name="Zahm M."/>
            <person name="Klopp C."/>
            <person name="Cabau C."/>
            <person name="Louis A."/>
            <person name="Berthelot C."/>
            <person name="Parey E."/>
            <person name="Roest Crollius H."/>
            <person name="Montfort J."/>
            <person name="Robinson-Rechavi M."/>
            <person name="Bouchez O."/>
            <person name="Lampietro C."/>
            <person name="Lopez Roques C."/>
            <person name="Donnadieu C."/>
            <person name="Postlethwait J."/>
            <person name="Bobe J."/>
            <person name="Verreycken H."/>
            <person name="Guiguen Y."/>
        </authorList>
    </citation>
    <scope>NUCLEOTIDE SEQUENCE [LARGE SCALE GENOMIC DNA]</scope>
    <source>
        <strain evidence="10">Up_M1</strain>
        <tissue evidence="10">Testis</tissue>
    </source>
</reference>
<feature type="region of interest" description="Disordered" evidence="8">
    <location>
        <begin position="343"/>
        <end position="384"/>
    </location>
</feature>
<evidence type="ECO:0000259" key="9">
    <source>
        <dbReference type="Pfam" id="PF14669"/>
    </source>
</evidence>
<name>A0ABD0VXB2_UMBPY</name>
<comment type="subcellular location">
    <subcellularLocation>
        <location evidence="2">Cytoplasm</location>
        <location evidence="2">Cytosol</location>
    </subcellularLocation>
</comment>
<dbReference type="InterPro" id="IPR038952">
    <property type="entry name" value="TOPAZ1"/>
</dbReference>
<evidence type="ECO:0000256" key="1">
    <source>
        <dbReference type="ARBA" id="ARBA00002132"/>
    </source>
</evidence>
<evidence type="ECO:0000313" key="10">
    <source>
        <dbReference type="EMBL" id="KAL0962095.1"/>
    </source>
</evidence>
<dbReference type="Pfam" id="PF14669">
    <property type="entry name" value="Asp_Glu_race_2"/>
    <property type="match status" value="1"/>
</dbReference>
<keyword evidence="5" id="KW-0221">Differentiation</keyword>
<accession>A0ABD0VXB2</accession>
<evidence type="ECO:0000256" key="2">
    <source>
        <dbReference type="ARBA" id="ARBA00004514"/>
    </source>
</evidence>
<evidence type="ECO:0000313" key="11">
    <source>
        <dbReference type="Proteomes" id="UP001557470"/>
    </source>
</evidence>
<evidence type="ECO:0000256" key="5">
    <source>
        <dbReference type="ARBA" id="ARBA00022782"/>
    </source>
</evidence>
<gene>
    <name evidence="10" type="ORF">UPYG_G00335590</name>
</gene>
<dbReference type="GO" id="GO:0005829">
    <property type="term" value="C:cytosol"/>
    <property type="evidence" value="ECO:0007669"/>
    <property type="project" value="UniProtKB-SubCell"/>
</dbReference>
<keyword evidence="4" id="KW-0963">Cytoplasm</keyword>
<dbReference type="Proteomes" id="UP001557470">
    <property type="component" value="Unassembled WGS sequence"/>
</dbReference>
<sequence>MHLYLALKKEVITDCSSPPPDVYRRPIVKHSHPKPSISLQACPQRPFGREIKSSCCALCGDIKYTTAKTSKLSRVGSVGVTDGSRASILCRRTGPKVRVKTWMTFTSTIKPPKKLVIWIGRYPKVKLCDVGQACNGLIGNISCFLPAWLLTTKVVHCFKRDYWKSVRQLGPSCSSRGGHGSKTARERLARKKSGHCSQFTSQQCTDTGEHGFADLSTNRSACLFTSEGGISEASNNSFASFSLGKQLMSKGESGAGIRDGDILEGTGSNVIGSESVAVVTETPVAKKRRLGVVGDLTKQHQLLSRNEPALHSGIDTVPTRDCEAESEVQCDVSIIFSNASESPVRSHHLGVQDDDQGVRSRGNGRSEVSLLSTSPEENGGGDDSGMCSCRRVIPYERLEVSCTRTYVTWPFPKSDSALLPSVTSSVHDANGTLTPPVESGSLSCSGNGALVSGDEHSFGSAERNTVLSSNATLSETSSQTDRLPKKPQPRCRSRGLLCNNASTSAPPKLVISTCSPNVSESEGASVSSSFSPADKDIDLSFSLSKSDSVSTYSLLEGCSENNTTLSSTPSLDSDVPPSLIGFINGKDVTPSSLQYINKKDEAESYVVRDQRENLSSAVFMQALPCPTDDDDGAGGVYTVNGTCANEEGHCPGDKGHKTVQTQTCADDEFNKNQSTFREIKFVNKEGSTQSLFKPPIQNQVEVMEGGKVKPARDPKADRLDEFTAYEQDILVVEAMDDPELFGSMPQEIDLRGVSTRRLRALKARSSVRAGTALRSARPALATEKSPTTCTDGLAGSTTDPRRIVPVKVENNVAASVRPVLRPIPALFHSHSLPLVDHVVLVNKGGTDCNNNYDSNVKQDNSESYRGLGLQSMSSMPSLPSGDSWSQGRKAPPAAEIVPQQLQKLQKRYNDTYCKFYFNISGCFHKMCWFLHVPKKGDEKFCVDVVMRFIKSCRPACLQRAASVFTSYYQSSPPGIHYTPLVLNSLLTSLLNIGFLSDVKTVLHVSSAHNLLPHLELLLAVFDSFREKDQSALTELIQLTSKVPPRPPIDSAGNYTPNPENHRLSARPETQSLIHAFIDVECCTIQEDWARLGMVFCSVCQSHRCLVELQHFSCRVAKALLRDAKDKLALPFASFAETVYQELVVWEDVLMRSFLGRIGVSLMCRYHQTQQWSKGQRLVEVLSRLKVNYSTLKGLFSNQDEDSRCHLITIATELFLGSDSVEGALNTLRDNKWFLSSCGWPCSMEDVTERRKVLVRLAEKTSHRDTLEVLINLPGLKEPTELADVSMYECLFNSHLKSCVDRRTLCLAADMLDYMFSKNLAVDPSLIHALLHKLGKQNNWLRARAVFKQALSLGYYAGVKAVPGSLALTVPSSLGEIEMALALEMAMTLNATTILNAQHTPEPIVITLKRTIDSETEYLAAGSRLLSVAIVPNPKLAVHYTAVNSCREQLFTVDTHTAHRWLRHNHTWANAVWAEGSSTFQDC</sequence>
<evidence type="ECO:0000256" key="6">
    <source>
        <dbReference type="ARBA" id="ARBA00022871"/>
    </source>
</evidence>
<keyword evidence="6" id="KW-0744">Spermatogenesis</keyword>
<dbReference type="GO" id="GO:0030154">
    <property type="term" value="P:cell differentiation"/>
    <property type="evidence" value="ECO:0007669"/>
    <property type="project" value="UniProtKB-KW"/>
</dbReference>
<evidence type="ECO:0000256" key="8">
    <source>
        <dbReference type="SAM" id="MobiDB-lite"/>
    </source>
</evidence>
<evidence type="ECO:0000256" key="4">
    <source>
        <dbReference type="ARBA" id="ARBA00022490"/>
    </source>
</evidence>
<comment type="function">
    <text evidence="1">Important for normal spermatogenesis and male fertility. Specifically required for progression to the post-meiotic stages of spermatocyte development. Seems to be necessary for normal expression levels of a number of testis-expressed gene transcripts, although its role in this process is unclear.</text>
</comment>
<keyword evidence="11" id="KW-1185">Reference proteome</keyword>
<dbReference type="PANTHER" id="PTHR35671">
    <property type="entry name" value="PROTEIN TOPAZ1"/>
    <property type="match status" value="1"/>
</dbReference>
<dbReference type="InterPro" id="IPR029435">
    <property type="entry name" value="TOPAZ1_dom"/>
</dbReference>
<proteinExistence type="predicted"/>
<protein>
    <recommendedName>
        <fullName evidence="3">Protein TOPAZ1</fullName>
    </recommendedName>
    <alternativeName>
        <fullName evidence="7">Testis- and ovary-specific PAZ domain-containing protein 1</fullName>
    </alternativeName>
</protein>
<feature type="compositionally biased region" description="Polar residues" evidence="8">
    <location>
        <begin position="784"/>
        <end position="796"/>
    </location>
</feature>
<dbReference type="EMBL" id="JAGEUA010000011">
    <property type="protein sequence ID" value="KAL0962095.1"/>
    <property type="molecule type" value="Genomic_DNA"/>
</dbReference>